<feature type="site" description="Interaction with DNA" evidence="10">
    <location>
        <position position="33"/>
    </location>
</feature>
<dbReference type="Gene3D" id="3.40.50.140">
    <property type="match status" value="1"/>
</dbReference>
<evidence type="ECO:0000256" key="9">
    <source>
        <dbReference type="ARBA" id="ARBA00023235"/>
    </source>
</evidence>
<feature type="site" description="Interaction with DNA" evidence="10">
    <location>
        <position position="153"/>
    </location>
</feature>
<dbReference type="PROSITE" id="PS00396">
    <property type="entry name" value="TOPO_IA_1"/>
    <property type="match status" value="1"/>
</dbReference>
<dbReference type="SMART" id="SM00437">
    <property type="entry name" value="TOP1Ac"/>
    <property type="match status" value="1"/>
</dbReference>
<dbReference type="InterPro" id="IPR013826">
    <property type="entry name" value="Topo_IA_cen_sub3"/>
</dbReference>
<dbReference type="Pfam" id="PF01131">
    <property type="entry name" value="Topoisom_bac"/>
    <property type="match status" value="1"/>
</dbReference>
<sequence>MAKSLVVVESPAKAKTIKKYLGNDFEVKASVGHVIDLPPHRMGVDLESGEFTAEYVPIVGKGKVIKELEKASKKASVVYLAPDPDREGEAIAYHIAQVIKNKSNGEVPKIYRVRFHEITKKAIQKAFETPTEIDMNLYDAQQARRILDRVVGYQISPILWKKVKRGLSAGRVQSVALRLVADKEREIAKFKTEEYWTIEAIADAHKNLVFPVKLLKIDGKKATLTNEKEASSAQQEIKQAKSKITEVQKKQRQRRPKAPFITSKLQQDAARAFRFTAKRTMALAQSLYEGVELGAEGAVGLITYMRTDSTTVSKDAVFEVRGFITKNFGKNYLPEKPNFFKNKKSAQEAHEAIRPTATKYTPKFVKPFLKPEQYKLYSLIFNRFVASQMATAKYEQTQIDIESGRHTLRATGAIMRFDGFLKVYNEQVDEDDKAALDEAKQEHVHLPDVEKGDEIELKKVNANQHFTQPPPKFNEASLVKELEEKGIGRPSTYASILSTIQDKGYVEKSENRFSPSELGLIVTDLLKESFPDIMDVAFTAEMEEKLDKIEEGKNNLKDTLQNFYAPFKKAVLHAQESMRDIKRMEEPTDLLCEKCGSGMIVKWGKNGSFLGCSNYPTCSNTSPFKRVDGKVVIEKVDKNVDVDCQKCGAKMALKQGKYGRFLGCSRYPDCTFTMPLPTGIKCPKEGCTGDVVQKRGRQGKTFYGCSKYPDCEFVSWNMPVNKKCPMCENPYIVVKTTKSGKTFTCPACKAVVEE</sequence>
<keyword evidence="6" id="KW-0460">Magnesium</keyword>
<keyword evidence="15" id="KW-1185">Reference proteome</keyword>
<feature type="site" description="Interaction with DNA" evidence="10">
    <location>
        <position position="148"/>
    </location>
</feature>
<dbReference type="EMBL" id="JAFITA010000001">
    <property type="protein sequence ID" value="MBN4077314.1"/>
    <property type="molecule type" value="Genomic_DNA"/>
</dbReference>
<organism evidence="14 15">
    <name type="scientific">Sulfobacillus acidophilus</name>
    <dbReference type="NCBI Taxonomy" id="53633"/>
    <lineage>
        <taxon>Bacteria</taxon>
        <taxon>Bacillati</taxon>
        <taxon>Bacillota</taxon>
        <taxon>Clostridia</taxon>
        <taxon>Eubacteriales</taxon>
        <taxon>Clostridiales Family XVII. Incertae Sedis</taxon>
        <taxon>Sulfobacillus</taxon>
    </lineage>
</organism>
<keyword evidence="7 10" id="KW-0799">Topoisomerase</keyword>
<evidence type="ECO:0000256" key="11">
    <source>
        <dbReference type="SAM" id="MobiDB-lite"/>
    </source>
</evidence>
<proteinExistence type="inferred from homology"/>
<feature type="site" description="Interaction with DNA" evidence="10">
    <location>
        <position position="145"/>
    </location>
</feature>
<dbReference type="HAMAP" id="MF_00952">
    <property type="entry name" value="Topoisom_1_prok"/>
    <property type="match status" value="1"/>
</dbReference>
<dbReference type="SMART" id="SM00436">
    <property type="entry name" value="TOP1Bc"/>
    <property type="match status" value="1"/>
</dbReference>
<keyword evidence="4" id="KW-0863">Zinc-finger</keyword>
<dbReference type="InterPro" id="IPR000380">
    <property type="entry name" value="Topo_IA"/>
</dbReference>
<dbReference type="InterPro" id="IPR013825">
    <property type="entry name" value="Topo_IA_cen_sub2"/>
</dbReference>
<dbReference type="Gene3D" id="1.10.460.10">
    <property type="entry name" value="Topoisomerase I, domain 2"/>
    <property type="match status" value="1"/>
</dbReference>
<evidence type="ECO:0000256" key="6">
    <source>
        <dbReference type="ARBA" id="ARBA00022842"/>
    </source>
</evidence>
<feature type="site" description="Interaction with DNA" evidence="10">
    <location>
        <position position="306"/>
    </location>
</feature>
<dbReference type="InterPro" id="IPR005733">
    <property type="entry name" value="TopoI_bac-type"/>
</dbReference>
<feature type="site" description="Interaction with DNA" evidence="10">
    <location>
        <position position="144"/>
    </location>
</feature>
<comment type="caution">
    <text evidence="14">The sequence shown here is derived from an EMBL/GenBank/DDBJ whole genome shotgun (WGS) entry which is preliminary data.</text>
</comment>
<dbReference type="SUPFAM" id="SSF56712">
    <property type="entry name" value="Prokaryotic type I DNA topoisomerase"/>
    <property type="match status" value="1"/>
</dbReference>
<dbReference type="PANTHER" id="PTHR42785:SF1">
    <property type="entry name" value="DNA TOPOISOMERASE"/>
    <property type="match status" value="1"/>
</dbReference>
<feature type="domain" description="Toprim" evidence="12">
    <location>
        <begin position="3"/>
        <end position="118"/>
    </location>
</feature>
<evidence type="ECO:0000256" key="3">
    <source>
        <dbReference type="ARBA" id="ARBA00022723"/>
    </source>
</evidence>
<dbReference type="InterPro" id="IPR003602">
    <property type="entry name" value="Topo_IA_DNA-bd_dom"/>
</dbReference>
<reference evidence="14" key="1">
    <citation type="submission" date="2021-02" db="EMBL/GenBank/DDBJ databases">
        <title>Activity-based single-cell genomes from oceanic crustal fluid captures similar information to metagenomic and metatranscriptomic surveys with orders of magnitude less sampling.</title>
        <authorList>
            <person name="D'Angelo T.S."/>
            <person name="Orcutt B.N."/>
        </authorList>
    </citation>
    <scope>NUCLEOTIDE SEQUENCE [LARGE SCALE GENOMIC DNA]</scope>
    <source>
        <strain evidence="14">AH-315-E05</strain>
    </source>
</reference>
<dbReference type="Gene3D" id="2.70.20.10">
    <property type="entry name" value="Topoisomerase I, domain 3"/>
    <property type="match status" value="1"/>
</dbReference>
<comment type="similarity">
    <text evidence="2 10">Belongs to the type IA topoisomerase family.</text>
</comment>
<dbReference type="CDD" id="cd00186">
    <property type="entry name" value="TOP1Ac"/>
    <property type="match status" value="1"/>
</dbReference>
<evidence type="ECO:0000256" key="10">
    <source>
        <dbReference type="HAMAP-Rule" id="MF_00952"/>
    </source>
</evidence>
<dbReference type="Gene3D" id="3.30.65.10">
    <property type="entry name" value="Bacterial Topoisomerase I, domain 1"/>
    <property type="match status" value="3"/>
</dbReference>
<dbReference type="CDD" id="cd03363">
    <property type="entry name" value="TOPRIM_TopoIA_TopoI"/>
    <property type="match status" value="1"/>
</dbReference>
<accession>A0ABS3AYU6</accession>
<gene>
    <name evidence="10 14" type="primary">topA</name>
    <name evidence="14" type="ORF">JYT19_00215</name>
</gene>
<feature type="region of interest" description="Disordered" evidence="11">
    <location>
        <begin position="227"/>
        <end position="258"/>
    </location>
</feature>
<dbReference type="SUPFAM" id="SSF57783">
    <property type="entry name" value="Zinc beta-ribbon"/>
    <property type="match status" value="2"/>
</dbReference>
<dbReference type="EC" id="5.6.2.1" evidence="10"/>
<dbReference type="PROSITE" id="PS50880">
    <property type="entry name" value="TOPRIM"/>
    <property type="match status" value="1"/>
</dbReference>
<dbReference type="PROSITE" id="PS52039">
    <property type="entry name" value="TOPO_IA_2"/>
    <property type="match status" value="1"/>
</dbReference>
<keyword evidence="8 10" id="KW-0238">DNA-binding</keyword>
<dbReference type="InterPro" id="IPR003601">
    <property type="entry name" value="Topo_IA_2"/>
</dbReference>
<dbReference type="InterPro" id="IPR034149">
    <property type="entry name" value="TOPRIM_TopoI"/>
</dbReference>
<feature type="domain" description="Topo IA-type catalytic" evidence="13">
    <location>
        <begin position="134"/>
        <end position="572"/>
    </location>
</feature>
<evidence type="ECO:0000313" key="15">
    <source>
        <dbReference type="Proteomes" id="UP000765003"/>
    </source>
</evidence>
<protein>
    <recommendedName>
        <fullName evidence="10">DNA topoisomerase 1</fullName>
        <ecNumber evidence="10">5.6.2.1</ecNumber>
    </recommendedName>
    <alternativeName>
        <fullName evidence="10">DNA topoisomerase I</fullName>
    </alternativeName>
</protein>
<comment type="catalytic activity">
    <reaction evidence="1 10">
        <text>ATP-independent breakage of single-stranded DNA, followed by passage and rejoining.</text>
        <dbReference type="EC" id="5.6.2.1"/>
    </reaction>
</comment>
<dbReference type="Pfam" id="PF01751">
    <property type="entry name" value="Toprim"/>
    <property type="match status" value="1"/>
</dbReference>
<evidence type="ECO:0000313" key="14">
    <source>
        <dbReference type="EMBL" id="MBN4077314.1"/>
    </source>
</evidence>
<name>A0ABS3AYU6_9FIRM</name>
<evidence type="ECO:0000256" key="2">
    <source>
        <dbReference type="ARBA" id="ARBA00009446"/>
    </source>
</evidence>
<evidence type="ECO:0000256" key="5">
    <source>
        <dbReference type="ARBA" id="ARBA00022833"/>
    </source>
</evidence>
<keyword evidence="9 10" id="KW-0413">Isomerase</keyword>
<dbReference type="Pfam" id="PF01396">
    <property type="entry name" value="Zn_ribbon_Top1"/>
    <property type="match status" value="3"/>
</dbReference>
<dbReference type="InterPro" id="IPR023405">
    <property type="entry name" value="Topo_IA_core_domain"/>
</dbReference>
<feature type="active site" description="O-(5'-phospho-DNA)-tyrosine intermediate" evidence="10">
    <location>
        <position position="304"/>
    </location>
</feature>
<evidence type="ECO:0000256" key="1">
    <source>
        <dbReference type="ARBA" id="ARBA00000213"/>
    </source>
</evidence>
<dbReference type="Gene3D" id="1.10.290.10">
    <property type="entry name" value="Topoisomerase I, domain 4"/>
    <property type="match status" value="1"/>
</dbReference>
<dbReference type="Proteomes" id="UP000765003">
    <property type="component" value="Unassembled WGS sequence"/>
</dbReference>
<comment type="caution">
    <text evidence="10">Lacks conserved residue(s) required for the propagation of feature annotation.</text>
</comment>
<comment type="subunit">
    <text evidence="10">Monomer.</text>
</comment>
<evidence type="ECO:0000259" key="13">
    <source>
        <dbReference type="PROSITE" id="PS52039"/>
    </source>
</evidence>
<dbReference type="SMART" id="SM00493">
    <property type="entry name" value="TOPRIM"/>
    <property type="match status" value="1"/>
</dbReference>
<dbReference type="InterPro" id="IPR013497">
    <property type="entry name" value="Topo_IA_cen"/>
</dbReference>
<feature type="site" description="Interaction with DNA" evidence="10">
    <location>
        <position position="160"/>
    </location>
</feature>
<evidence type="ECO:0000256" key="7">
    <source>
        <dbReference type="ARBA" id="ARBA00023029"/>
    </source>
</evidence>
<dbReference type="PANTHER" id="PTHR42785">
    <property type="entry name" value="DNA TOPOISOMERASE, TYPE IA, CORE"/>
    <property type="match status" value="1"/>
</dbReference>
<keyword evidence="3" id="KW-0479">Metal-binding</keyword>
<evidence type="ECO:0000256" key="8">
    <source>
        <dbReference type="ARBA" id="ARBA00023125"/>
    </source>
</evidence>
<evidence type="ECO:0000259" key="12">
    <source>
        <dbReference type="PROSITE" id="PS50880"/>
    </source>
</evidence>
<dbReference type="PRINTS" id="PR00417">
    <property type="entry name" value="PRTPISMRASEI"/>
</dbReference>
<dbReference type="InterPro" id="IPR028612">
    <property type="entry name" value="Topoisom_1_IA"/>
</dbReference>
<keyword evidence="5" id="KW-0862">Zinc</keyword>
<dbReference type="InterPro" id="IPR013498">
    <property type="entry name" value="Topo_IA_Znf"/>
</dbReference>
<dbReference type="InterPro" id="IPR006171">
    <property type="entry name" value="TOPRIM_dom"/>
</dbReference>
<dbReference type="InterPro" id="IPR023406">
    <property type="entry name" value="Topo_IA_AS"/>
</dbReference>
<comment type="function">
    <text evidence="10">Releases the supercoiling and torsional tension of DNA, which is introduced during the DNA replication and transcription, by transiently cleaving and rejoining one strand of the DNA duplex. Introduces a single-strand break via transesterification at a target site in duplex DNA. The scissile phosphodiester is attacked by the catalytic tyrosine of the enzyme, resulting in the formation of a DNA-(5'-phosphotyrosyl)-enzyme intermediate and the expulsion of a 3'-OH DNA strand. The free DNA strand then undergoes passage around the unbroken strand, thus removing DNA supercoils. Finally, in the religation step, the DNA 3'-OH attacks the covalent intermediate to expel the active-site tyrosine and restore the DNA phosphodiester backbone.</text>
</comment>
<evidence type="ECO:0000256" key="4">
    <source>
        <dbReference type="ARBA" id="ARBA00022771"/>
    </source>
</evidence>
<dbReference type="InterPro" id="IPR013824">
    <property type="entry name" value="Topo_IA_cen_sub1"/>
</dbReference>
<dbReference type="NCBIfam" id="TIGR01051">
    <property type="entry name" value="topA_bact"/>
    <property type="match status" value="1"/>
</dbReference>
<feature type="region of interest" description="Interaction with DNA" evidence="10">
    <location>
        <begin position="168"/>
        <end position="173"/>
    </location>
</feature>